<dbReference type="PROSITE" id="PS00211">
    <property type="entry name" value="ABC_TRANSPORTER_1"/>
    <property type="match status" value="1"/>
</dbReference>
<evidence type="ECO:0000256" key="2">
    <source>
        <dbReference type="ARBA" id="ARBA00022741"/>
    </source>
</evidence>
<dbReference type="PANTHER" id="PTHR42794:SF1">
    <property type="entry name" value="HEMIN IMPORT ATP-BINDING PROTEIN HMUV"/>
    <property type="match status" value="1"/>
</dbReference>
<dbReference type="InterPro" id="IPR027417">
    <property type="entry name" value="P-loop_NTPase"/>
</dbReference>
<reference evidence="7 8" key="1">
    <citation type="journal article" date="2010" name="Stand. Genomic Sci.">
        <title>Complete genome sequence of Spirochaeta smaragdinae type strain (SEBR 4228).</title>
        <authorList>
            <person name="Mavromatis K."/>
            <person name="Yasawong M."/>
            <person name="Chertkov O."/>
            <person name="Lapidus A."/>
            <person name="Lucas S."/>
            <person name="Nolan M."/>
            <person name="Del Rio T.G."/>
            <person name="Tice H."/>
            <person name="Cheng J.F."/>
            <person name="Pitluck S."/>
            <person name="Liolios K."/>
            <person name="Ivanova N."/>
            <person name="Tapia R."/>
            <person name="Han C."/>
            <person name="Bruce D."/>
            <person name="Goodwin L."/>
            <person name="Pati A."/>
            <person name="Chen A."/>
            <person name="Palaniappan K."/>
            <person name="Land M."/>
            <person name="Hauser L."/>
            <person name="Chang Y.J."/>
            <person name="Jeffries C.D."/>
            <person name="Detter J.C."/>
            <person name="Rohde M."/>
            <person name="Brambilla E."/>
            <person name="Spring S."/>
            <person name="Goker M."/>
            <person name="Sikorski J."/>
            <person name="Woyke T."/>
            <person name="Bristow J."/>
            <person name="Eisen J.A."/>
            <person name="Markowitz V."/>
            <person name="Hugenholtz P."/>
            <person name="Klenk H.P."/>
            <person name="Kyrpides N.C."/>
        </authorList>
    </citation>
    <scope>NUCLEOTIDE SEQUENCE [LARGE SCALE GENOMIC DNA]</scope>
    <source>
        <strain evidence="8">DSM 11293 / JCM 15392 / SEBR 4228</strain>
    </source>
</reference>
<evidence type="ECO:0000256" key="4">
    <source>
        <dbReference type="ARBA" id="ARBA00022967"/>
    </source>
</evidence>
<accession>E1R111</accession>
<dbReference type="RefSeq" id="WP_013253724.1">
    <property type="nucleotide sequence ID" value="NC_014364.1"/>
</dbReference>
<organism evidence="7 8">
    <name type="scientific">Sediminispirochaeta smaragdinae (strain DSM 11293 / JCM 15392 / SEBR 4228)</name>
    <name type="common">Spirochaeta smaragdinae</name>
    <dbReference type="NCBI Taxonomy" id="573413"/>
    <lineage>
        <taxon>Bacteria</taxon>
        <taxon>Pseudomonadati</taxon>
        <taxon>Spirochaetota</taxon>
        <taxon>Spirochaetia</taxon>
        <taxon>Spirochaetales</taxon>
        <taxon>Spirochaetaceae</taxon>
        <taxon>Sediminispirochaeta</taxon>
    </lineage>
</organism>
<dbReference type="EMBL" id="CP002116">
    <property type="protein sequence ID" value="ADK80260.1"/>
    <property type="molecule type" value="Genomic_DNA"/>
</dbReference>
<proteinExistence type="predicted"/>
<keyword evidence="8" id="KW-1185">Reference proteome</keyword>
<dbReference type="PANTHER" id="PTHR42794">
    <property type="entry name" value="HEMIN IMPORT ATP-BINDING PROTEIN HMUV"/>
    <property type="match status" value="1"/>
</dbReference>
<sequence>MSLCAEHIHFSYRDKTVLAGVDFTLQQGEVFGLLGPNGSGKSTCLKTVLGYLKPSSGRIVFARFGSLPYGLLVGKEVARRVAFVPQQTALHSAITVFEAILMGRLPHLADRWSGYGAEDKKSVREVVEALGLCDLVDRNVTCLSGGELQKVIIARCLVQESDILLLDEATAGLDLNHAVEIMEFMRRKAKEESKSIVAVLHDVNLASQYCDRIALLKKGCLRYIGTPEEVISETVLEEIYGIRAKIGYDDGGKPFVLPRRIETAEREVANVC</sequence>
<dbReference type="OrthoDB" id="9799337at2"/>
<keyword evidence="4" id="KW-1278">Translocase</keyword>
<dbReference type="GO" id="GO:0005524">
    <property type="term" value="F:ATP binding"/>
    <property type="evidence" value="ECO:0007669"/>
    <property type="project" value="UniProtKB-KW"/>
</dbReference>
<dbReference type="PROSITE" id="PS50893">
    <property type="entry name" value="ABC_TRANSPORTER_2"/>
    <property type="match status" value="1"/>
</dbReference>
<dbReference type="SUPFAM" id="SSF52540">
    <property type="entry name" value="P-loop containing nucleoside triphosphate hydrolases"/>
    <property type="match status" value="1"/>
</dbReference>
<keyword evidence="1" id="KW-0813">Transport</keyword>
<dbReference type="InterPro" id="IPR017871">
    <property type="entry name" value="ABC_transporter-like_CS"/>
</dbReference>
<dbReference type="FunFam" id="3.40.50.300:FF:000134">
    <property type="entry name" value="Iron-enterobactin ABC transporter ATP-binding protein"/>
    <property type="match status" value="1"/>
</dbReference>
<dbReference type="InterPro" id="IPR003439">
    <property type="entry name" value="ABC_transporter-like_ATP-bd"/>
</dbReference>
<dbReference type="STRING" id="573413.Spirs_1130"/>
<feature type="domain" description="ABC transporter" evidence="6">
    <location>
        <begin position="3"/>
        <end position="243"/>
    </location>
</feature>
<gene>
    <name evidence="7" type="ordered locus">Spirs_1130</name>
</gene>
<dbReference type="CDD" id="cd03214">
    <property type="entry name" value="ABC_Iron-Siderophores_B12_Hemin"/>
    <property type="match status" value="1"/>
</dbReference>
<dbReference type="SMART" id="SM00382">
    <property type="entry name" value="AAA"/>
    <property type="match status" value="1"/>
</dbReference>
<dbReference type="AlphaFoldDB" id="E1R111"/>
<comment type="function">
    <text evidence="5">Part of the ABC transporter complex HmuTUV involved in hemin import. Responsible for energy coupling to the transport system.</text>
</comment>
<name>E1R111_SEDSS</name>
<keyword evidence="2" id="KW-0547">Nucleotide-binding</keyword>
<evidence type="ECO:0000313" key="8">
    <source>
        <dbReference type="Proteomes" id="UP000002318"/>
    </source>
</evidence>
<dbReference type="Gene3D" id="3.40.50.300">
    <property type="entry name" value="P-loop containing nucleotide triphosphate hydrolases"/>
    <property type="match status" value="1"/>
</dbReference>
<evidence type="ECO:0000256" key="5">
    <source>
        <dbReference type="ARBA" id="ARBA00037066"/>
    </source>
</evidence>
<dbReference type="Proteomes" id="UP000002318">
    <property type="component" value="Chromosome"/>
</dbReference>
<dbReference type="eggNOG" id="COG1120">
    <property type="taxonomic scope" value="Bacteria"/>
</dbReference>
<evidence type="ECO:0000313" key="7">
    <source>
        <dbReference type="EMBL" id="ADK80260.1"/>
    </source>
</evidence>
<evidence type="ECO:0000256" key="3">
    <source>
        <dbReference type="ARBA" id="ARBA00022840"/>
    </source>
</evidence>
<dbReference type="Pfam" id="PF00005">
    <property type="entry name" value="ABC_tran"/>
    <property type="match status" value="1"/>
</dbReference>
<dbReference type="KEGG" id="ssm:Spirs_1130"/>
<evidence type="ECO:0000259" key="6">
    <source>
        <dbReference type="PROSITE" id="PS50893"/>
    </source>
</evidence>
<dbReference type="InterPro" id="IPR003593">
    <property type="entry name" value="AAA+_ATPase"/>
</dbReference>
<dbReference type="GO" id="GO:0016887">
    <property type="term" value="F:ATP hydrolysis activity"/>
    <property type="evidence" value="ECO:0007669"/>
    <property type="project" value="InterPro"/>
</dbReference>
<dbReference type="HOGENOM" id="CLU_000604_1_11_12"/>
<protein>
    <submittedName>
        <fullName evidence="7">ABC transporter related protein</fullName>
    </submittedName>
</protein>
<evidence type="ECO:0000256" key="1">
    <source>
        <dbReference type="ARBA" id="ARBA00022448"/>
    </source>
</evidence>
<keyword evidence="3" id="KW-0067">ATP-binding</keyword>